<dbReference type="InterPro" id="IPR014509">
    <property type="entry name" value="YjdF-like"/>
</dbReference>
<dbReference type="AlphaFoldDB" id="A0A7Y0LZ89"/>
<accession>A0A7Y0LZ89</accession>
<sequence length="200" mass="21014">MLSAAARPGRRPPRVFVVVWLAGALTVGSAVALYTPAVVALFALTMLGLVAVRPVDVPAGLYGAYGAALLVAAWSNPLELYESIWWWDLAVHAVTPGIVAVVLLLVLVRRDVLPAPSTAPTRRRVGSVLLVTGLGTALAVLWELTEWAGHSFVADSINVGYVDTMGDLAVGGLGAVVAGVLVTRSRTLARRRTRARSGSR</sequence>
<keyword evidence="1" id="KW-0472">Membrane</keyword>
<organism evidence="2 3">
    <name type="scientific">Cellulomonas fimi</name>
    <dbReference type="NCBI Taxonomy" id="1708"/>
    <lineage>
        <taxon>Bacteria</taxon>
        <taxon>Bacillati</taxon>
        <taxon>Actinomycetota</taxon>
        <taxon>Actinomycetes</taxon>
        <taxon>Micrococcales</taxon>
        <taxon>Cellulomonadaceae</taxon>
        <taxon>Cellulomonas</taxon>
    </lineage>
</organism>
<evidence type="ECO:0000313" key="2">
    <source>
        <dbReference type="EMBL" id="NMR19447.1"/>
    </source>
</evidence>
<feature type="transmembrane region" description="Helical" evidence="1">
    <location>
        <begin position="165"/>
        <end position="183"/>
    </location>
</feature>
<dbReference type="RefSeq" id="WP_169323752.1">
    <property type="nucleotide sequence ID" value="NZ_JABCJJ010000004.1"/>
</dbReference>
<protein>
    <recommendedName>
        <fullName evidence="4">DUF2238 domain-containing protein</fullName>
    </recommendedName>
</protein>
<keyword evidence="1" id="KW-0812">Transmembrane</keyword>
<evidence type="ECO:0000313" key="3">
    <source>
        <dbReference type="Proteomes" id="UP000562124"/>
    </source>
</evidence>
<feature type="transmembrane region" description="Helical" evidence="1">
    <location>
        <begin position="128"/>
        <end position="145"/>
    </location>
</feature>
<feature type="transmembrane region" description="Helical" evidence="1">
    <location>
        <begin position="59"/>
        <end position="78"/>
    </location>
</feature>
<comment type="caution">
    <text evidence="2">The sequence shown here is derived from an EMBL/GenBank/DDBJ whole genome shotgun (WGS) entry which is preliminary data.</text>
</comment>
<keyword evidence="3" id="KW-1185">Reference proteome</keyword>
<evidence type="ECO:0008006" key="4">
    <source>
        <dbReference type="Google" id="ProtNLM"/>
    </source>
</evidence>
<feature type="transmembrane region" description="Helical" evidence="1">
    <location>
        <begin position="84"/>
        <end position="108"/>
    </location>
</feature>
<evidence type="ECO:0000256" key="1">
    <source>
        <dbReference type="SAM" id="Phobius"/>
    </source>
</evidence>
<proteinExistence type="predicted"/>
<dbReference type="Pfam" id="PF09997">
    <property type="entry name" value="DUF2238"/>
    <property type="match status" value="1"/>
</dbReference>
<keyword evidence="1" id="KW-1133">Transmembrane helix</keyword>
<feature type="transmembrane region" description="Helical" evidence="1">
    <location>
        <begin position="20"/>
        <end position="52"/>
    </location>
</feature>
<dbReference type="Proteomes" id="UP000562124">
    <property type="component" value="Unassembled WGS sequence"/>
</dbReference>
<dbReference type="EMBL" id="JABCJJ010000004">
    <property type="protein sequence ID" value="NMR19447.1"/>
    <property type="molecule type" value="Genomic_DNA"/>
</dbReference>
<reference evidence="2 3" key="1">
    <citation type="submission" date="2020-04" db="EMBL/GenBank/DDBJ databases">
        <title>Sequencing and Assembly of C. fimi.</title>
        <authorList>
            <person name="Ramsey A.R."/>
        </authorList>
    </citation>
    <scope>NUCLEOTIDE SEQUENCE [LARGE SCALE GENOMIC DNA]</scope>
    <source>
        <strain evidence="2 3">SB</strain>
    </source>
</reference>
<name>A0A7Y0LZ89_CELFI</name>
<gene>
    <name evidence="2" type="ORF">HIR71_04290</name>
</gene>